<dbReference type="Gene3D" id="2.30.40.10">
    <property type="entry name" value="Urease, subunit C, domain 1"/>
    <property type="match status" value="1"/>
</dbReference>
<dbReference type="InterPro" id="IPR032466">
    <property type="entry name" value="Metal_Hydrolase"/>
</dbReference>
<evidence type="ECO:0000313" key="5">
    <source>
        <dbReference type="Proteomes" id="UP000191933"/>
    </source>
</evidence>
<evidence type="ECO:0000259" key="3">
    <source>
        <dbReference type="Pfam" id="PF01979"/>
    </source>
</evidence>
<dbReference type="Proteomes" id="UP000191933">
    <property type="component" value="Unassembled WGS sequence"/>
</dbReference>
<dbReference type="Gene3D" id="3.20.20.140">
    <property type="entry name" value="Metal-dependent hydrolases"/>
    <property type="match status" value="1"/>
</dbReference>
<dbReference type="SUPFAM" id="SSF51556">
    <property type="entry name" value="Metallo-dependent hydrolases"/>
    <property type="match status" value="1"/>
</dbReference>
<dbReference type="InterPro" id="IPR050287">
    <property type="entry name" value="MTA/SAH_deaminase"/>
</dbReference>
<name>A0A9W5B3S3_9HYPH</name>
<dbReference type="EMBL" id="FBVY01000030">
    <property type="protein sequence ID" value="CUW96622.1"/>
    <property type="molecule type" value="Genomic_DNA"/>
</dbReference>
<keyword evidence="2" id="KW-0378">Hydrolase</keyword>
<sequence length="493" mass="52175">MRLLEADFVAAGADPPVGITIIKKGAVAIEGDQIVDIGLATDLAARHTSAEREQFPDAILMPGFVNAHQHGRGLSQIQLGYPDDQLEPWIARRRGRGAPDAYAVTRLAAEEMLANGVTATLHANYSYASGDYEAELRASIRAYVETGLRATVCVGYADRGGLVYPPADENVFSAGLSADAQALLQSARPAWLSLEGTLGLMARLCEEFAGHPTITLAYGPAGPQWVSDAAWRAMAEDATRRCLGLHFHLLESPAQAACVKTLYPEGVLNRLQSLGVFATRASAAHFAQAAESDIADAARMGLVIVSNPGSNMRLGNGPPDIARWKAAGLDVELGTDNCALQDSEDYLSELRLGGLLARSNPMADKFDAASTLLMGAEAGARAMFVTDTGRLAPGMKADLTALDLSRLRSVYLDDDTELLDALIARGLGSDVLMTMVDGAERYRRGRLADLRRSHAAELAAKTAAASRSAGKDASSAAAEITEALRSHYAGLAQ</sequence>
<gene>
    <name evidence="4" type="ORF">AGR2A_Lc180111</name>
</gene>
<dbReference type="GO" id="GO:0016810">
    <property type="term" value="F:hydrolase activity, acting on carbon-nitrogen (but not peptide) bonds"/>
    <property type="evidence" value="ECO:0007669"/>
    <property type="project" value="InterPro"/>
</dbReference>
<dbReference type="InterPro" id="IPR011059">
    <property type="entry name" value="Metal-dep_hydrolase_composite"/>
</dbReference>
<evidence type="ECO:0000256" key="2">
    <source>
        <dbReference type="ARBA" id="ARBA00022801"/>
    </source>
</evidence>
<dbReference type="SUPFAM" id="SSF51338">
    <property type="entry name" value="Composite domain of metallo-dependent hydrolases"/>
    <property type="match status" value="1"/>
</dbReference>
<organism evidence="4 5">
    <name type="scientific">Agrobacterium genomosp. 2 str. CFBP 5494</name>
    <dbReference type="NCBI Taxonomy" id="1183436"/>
    <lineage>
        <taxon>Bacteria</taxon>
        <taxon>Pseudomonadati</taxon>
        <taxon>Pseudomonadota</taxon>
        <taxon>Alphaproteobacteria</taxon>
        <taxon>Hyphomicrobiales</taxon>
        <taxon>Rhizobiaceae</taxon>
        <taxon>Rhizobium/Agrobacterium group</taxon>
        <taxon>Agrobacterium</taxon>
        <taxon>Agrobacterium tumefaciens complex</taxon>
    </lineage>
</organism>
<dbReference type="Pfam" id="PF01979">
    <property type="entry name" value="Amidohydro_1"/>
    <property type="match status" value="1"/>
</dbReference>
<dbReference type="PANTHER" id="PTHR43794:SF11">
    <property type="entry name" value="AMIDOHYDROLASE-RELATED DOMAIN-CONTAINING PROTEIN"/>
    <property type="match status" value="1"/>
</dbReference>
<accession>A0A9W5B3S3</accession>
<dbReference type="InterPro" id="IPR006680">
    <property type="entry name" value="Amidohydro-rel"/>
</dbReference>
<evidence type="ECO:0000256" key="1">
    <source>
        <dbReference type="ARBA" id="ARBA00006745"/>
    </source>
</evidence>
<dbReference type="PANTHER" id="PTHR43794">
    <property type="entry name" value="AMINOHYDROLASE SSNA-RELATED"/>
    <property type="match status" value="1"/>
</dbReference>
<feature type="domain" description="Amidohydrolase-related" evidence="3">
    <location>
        <begin position="59"/>
        <end position="438"/>
    </location>
</feature>
<comment type="similarity">
    <text evidence="1">Belongs to the metallo-dependent hydrolases superfamily. ATZ/TRZ family.</text>
</comment>
<keyword evidence="5" id="KW-1185">Reference proteome</keyword>
<protein>
    <submittedName>
        <fullName evidence="4">Amidohydrolase family protein</fullName>
    </submittedName>
</protein>
<proteinExistence type="inferred from homology"/>
<comment type="caution">
    <text evidence="4">The sequence shown here is derived from an EMBL/GenBank/DDBJ whole genome shotgun (WGS) entry which is preliminary data.</text>
</comment>
<dbReference type="AlphaFoldDB" id="A0A9W5B3S3"/>
<reference evidence="4 5" key="1">
    <citation type="submission" date="2016-01" db="EMBL/GenBank/DDBJ databases">
        <authorList>
            <person name="Regsiter A."/>
            <person name="william w."/>
        </authorList>
    </citation>
    <scope>NUCLEOTIDE SEQUENCE [LARGE SCALE GENOMIC DNA]</scope>
    <source>
        <strain evidence="4 5">CFBP 5494</strain>
    </source>
</reference>
<evidence type="ECO:0000313" key="4">
    <source>
        <dbReference type="EMBL" id="CUW96622.1"/>
    </source>
</evidence>